<gene>
    <name evidence="3" type="ORF">UVI_02057950</name>
</gene>
<dbReference type="AlphaFoldDB" id="A0A1B5L0A3"/>
<accession>A0A1B5L0A3</accession>
<proteinExistence type="predicted"/>
<evidence type="ECO:0000313" key="3">
    <source>
        <dbReference type="EMBL" id="GAO16757.1"/>
    </source>
</evidence>
<feature type="compositionally biased region" description="Low complexity" evidence="1">
    <location>
        <begin position="133"/>
        <end position="170"/>
    </location>
</feature>
<dbReference type="EMBL" id="BBTG02000053">
    <property type="protein sequence ID" value="GAO16757.1"/>
    <property type="molecule type" value="Genomic_DNA"/>
</dbReference>
<sequence>MARSLGLLASLASLAALASAETTVKLLVLGDESPFVGSVVKADPSVTTVLVKCLHETSDSCGLPPGAVASDTNSMGPTASAGSGSQPSKTAASVGTGSGSQPSKTAASVGTGSENQPSKTAAGVGTGSENQPSKTTSGTASQATASSASASASASASTSTSTSSKGTNAAGPAVTQNAVLAGVAAVVGGVLAL</sequence>
<feature type="chain" id="PRO_5008577629" description="GPI anchored protein" evidence="2">
    <location>
        <begin position="21"/>
        <end position="193"/>
    </location>
</feature>
<comment type="caution">
    <text evidence="3">The sequence shown here is derived from an EMBL/GenBank/DDBJ whole genome shotgun (WGS) entry which is preliminary data.</text>
</comment>
<protein>
    <recommendedName>
        <fullName evidence="5">GPI anchored protein</fullName>
    </recommendedName>
</protein>
<dbReference type="Proteomes" id="UP000054053">
    <property type="component" value="Unassembled WGS sequence"/>
</dbReference>
<name>A0A1B5L0A3_USTVR</name>
<evidence type="ECO:0000313" key="4">
    <source>
        <dbReference type="Proteomes" id="UP000054053"/>
    </source>
</evidence>
<evidence type="ECO:0000256" key="2">
    <source>
        <dbReference type="SAM" id="SignalP"/>
    </source>
</evidence>
<reference evidence="4" key="1">
    <citation type="journal article" date="2016" name="Genome Announc.">
        <title>Genome sequence of Ustilaginoidea virens IPU010, a rice pathogenic fungus causing false smut.</title>
        <authorList>
            <person name="Kumagai T."/>
            <person name="Ishii T."/>
            <person name="Terai G."/>
            <person name="Umemura M."/>
            <person name="Machida M."/>
            <person name="Asai K."/>
        </authorList>
    </citation>
    <scope>NUCLEOTIDE SEQUENCE [LARGE SCALE GENOMIC DNA]</scope>
    <source>
        <strain evidence="4">IPU010</strain>
    </source>
</reference>
<feature type="region of interest" description="Disordered" evidence="1">
    <location>
        <begin position="61"/>
        <end position="170"/>
    </location>
</feature>
<evidence type="ECO:0008006" key="5">
    <source>
        <dbReference type="Google" id="ProtNLM"/>
    </source>
</evidence>
<organism evidence="3 4">
    <name type="scientific">Ustilaginoidea virens</name>
    <name type="common">Rice false smut fungus</name>
    <name type="synonym">Villosiclava virens</name>
    <dbReference type="NCBI Taxonomy" id="1159556"/>
    <lineage>
        <taxon>Eukaryota</taxon>
        <taxon>Fungi</taxon>
        <taxon>Dikarya</taxon>
        <taxon>Ascomycota</taxon>
        <taxon>Pezizomycotina</taxon>
        <taxon>Sordariomycetes</taxon>
        <taxon>Hypocreomycetidae</taxon>
        <taxon>Hypocreales</taxon>
        <taxon>Clavicipitaceae</taxon>
        <taxon>Ustilaginoidea</taxon>
    </lineage>
</organism>
<keyword evidence="2" id="KW-0732">Signal</keyword>
<evidence type="ECO:0000256" key="1">
    <source>
        <dbReference type="SAM" id="MobiDB-lite"/>
    </source>
</evidence>
<feature type="compositionally biased region" description="Polar residues" evidence="1">
    <location>
        <begin position="70"/>
        <end position="119"/>
    </location>
</feature>
<feature type="signal peptide" evidence="2">
    <location>
        <begin position="1"/>
        <end position="20"/>
    </location>
</feature>